<comment type="caution">
    <text evidence="5">The sequence shown here is derived from an EMBL/GenBank/DDBJ whole genome shotgun (WGS) entry which is preliminary data.</text>
</comment>
<keyword evidence="6" id="KW-1185">Reference proteome</keyword>
<dbReference type="NCBIfam" id="TIGR03505">
    <property type="entry name" value="FimV_core"/>
    <property type="match status" value="1"/>
</dbReference>
<reference evidence="6" key="1">
    <citation type="journal article" date="2019" name="Int. J. Syst. Evol. Microbiol.">
        <title>The Global Catalogue of Microorganisms (GCM) 10K type strain sequencing project: providing services to taxonomists for standard genome sequencing and annotation.</title>
        <authorList>
            <consortium name="The Broad Institute Genomics Platform"/>
            <consortium name="The Broad Institute Genome Sequencing Center for Infectious Disease"/>
            <person name="Wu L."/>
            <person name="Ma J."/>
        </authorList>
    </citation>
    <scope>NUCLEOTIDE SEQUENCE [LARGE SCALE GENOMIC DNA]</scope>
    <source>
        <strain evidence="6">CGMCC 1.13587</strain>
    </source>
</reference>
<feature type="domain" description="FimV N-terminal" evidence="4">
    <location>
        <begin position="23"/>
        <end position="128"/>
    </location>
</feature>
<feature type="coiled-coil region" evidence="1">
    <location>
        <begin position="333"/>
        <end position="367"/>
    </location>
</feature>
<feature type="compositionally biased region" description="Basic and acidic residues" evidence="2">
    <location>
        <begin position="724"/>
        <end position="745"/>
    </location>
</feature>
<feature type="compositionally biased region" description="Low complexity" evidence="2">
    <location>
        <begin position="523"/>
        <end position="534"/>
    </location>
</feature>
<dbReference type="InterPro" id="IPR020012">
    <property type="entry name" value="LysM_FimV"/>
</dbReference>
<keyword evidence="3" id="KW-0732">Signal</keyword>
<dbReference type="EMBL" id="JBHSNG010000015">
    <property type="protein sequence ID" value="MFC5582202.1"/>
    <property type="molecule type" value="Genomic_DNA"/>
</dbReference>
<dbReference type="RefSeq" id="WP_377328067.1">
    <property type="nucleotide sequence ID" value="NZ_JBHSNG010000015.1"/>
</dbReference>
<feature type="compositionally biased region" description="Gly residues" evidence="2">
    <location>
        <begin position="316"/>
        <end position="327"/>
    </location>
</feature>
<evidence type="ECO:0000259" key="4">
    <source>
        <dbReference type="Pfam" id="PF25800"/>
    </source>
</evidence>
<feature type="region of interest" description="Disordered" evidence="2">
    <location>
        <begin position="145"/>
        <end position="198"/>
    </location>
</feature>
<evidence type="ECO:0000313" key="6">
    <source>
        <dbReference type="Proteomes" id="UP001596111"/>
    </source>
</evidence>
<feature type="compositionally biased region" description="Low complexity" evidence="2">
    <location>
        <begin position="709"/>
        <end position="723"/>
    </location>
</feature>
<organism evidence="5 6">
    <name type="scientific">Rhodanobacter terrae</name>
    <dbReference type="NCBI Taxonomy" id="418647"/>
    <lineage>
        <taxon>Bacteria</taxon>
        <taxon>Pseudomonadati</taxon>
        <taxon>Pseudomonadota</taxon>
        <taxon>Gammaproteobacteria</taxon>
        <taxon>Lysobacterales</taxon>
        <taxon>Rhodanobacteraceae</taxon>
        <taxon>Rhodanobacter</taxon>
    </lineage>
</organism>
<dbReference type="Gene3D" id="1.20.58.2200">
    <property type="match status" value="1"/>
</dbReference>
<dbReference type="NCBIfam" id="TIGR03504">
    <property type="entry name" value="FimV_Cterm"/>
    <property type="match status" value="1"/>
</dbReference>
<accession>A0ABW0SZD1</accession>
<protein>
    <submittedName>
        <fullName evidence="5">FimV/HubP family polar landmark protein</fullName>
    </submittedName>
</protein>
<proteinExistence type="predicted"/>
<dbReference type="Proteomes" id="UP001596111">
    <property type="component" value="Unassembled WGS sequence"/>
</dbReference>
<evidence type="ECO:0000256" key="3">
    <source>
        <dbReference type="SAM" id="SignalP"/>
    </source>
</evidence>
<feature type="compositionally biased region" description="Low complexity" evidence="2">
    <location>
        <begin position="161"/>
        <end position="188"/>
    </location>
</feature>
<feature type="region of interest" description="Disordered" evidence="2">
    <location>
        <begin position="651"/>
        <end position="670"/>
    </location>
</feature>
<keyword evidence="1" id="KW-0175">Coiled coil</keyword>
<feature type="signal peptide" evidence="3">
    <location>
        <begin position="1"/>
        <end position="22"/>
    </location>
</feature>
<evidence type="ECO:0000256" key="1">
    <source>
        <dbReference type="SAM" id="Coils"/>
    </source>
</evidence>
<feature type="region of interest" description="Disordered" evidence="2">
    <location>
        <begin position="523"/>
        <end position="548"/>
    </location>
</feature>
<feature type="region of interest" description="Disordered" evidence="2">
    <location>
        <begin position="707"/>
        <end position="748"/>
    </location>
</feature>
<evidence type="ECO:0000313" key="5">
    <source>
        <dbReference type="EMBL" id="MFC5582202.1"/>
    </source>
</evidence>
<feature type="compositionally biased region" description="Low complexity" evidence="2">
    <location>
        <begin position="284"/>
        <end position="300"/>
    </location>
</feature>
<dbReference type="InterPro" id="IPR038440">
    <property type="entry name" value="FimV_C_sf"/>
</dbReference>
<dbReference type="InterPro" id="IPR057840">
    <property type="entry name" value="FimV_N"/>
</dbReference>
<feature type="chain" id="PRO_5045692653" evidence="3">
    <location>
        <begin position="23"/>
        <end position="798"/>
    </location>
</feature>
<name>A0ABW0SZD1_9GAMM</name>
<gene>
    <name evidence="5" type="ORF">ACFPPB_13860</name>
</gene>
<dbReference type="InterPro" id="IPR020011">
    <property type="entry name" value="FimV_C"/>
</dbReference>
<feature type="region of interest" description="Disordered" evidence="2">
    <location>
        <begin position="268"/>
        <end position="331"/>
    </location>
</feature>
<sequence length="798" mass="81653">MNRSLKLSMLVALALGTSQVVALDLGQIQVKSALGQPLLAEIPLHPGSPAELQNLSVQLASSEEFARAGIVGGRTAIPLHFSVANGAGGKVIRITSSQAVDDPYLDLLLEVNSNAGKSVREFAILLDPASAPAAAPAAVAAAPAHAPAPSRPVHGNPAPAPVAAAPARAAPTPVAAAPRAPRTAPAATGNGQYGPVEHGQTLSSIARSTAPAGVDAQQMMLALKQANPDAFYRDNINALKSGAVLRVPTSSEAQAMTIAAAMAEVRRQNSDWRAGTPGKPAVVADTATRASASSAPSNTSGGTGDRLALVPAKQGSGAGTQGGAAGGKGDKAAASLRQDLLRSQESLASLQQQSSDLKSRLKELADINNKNEHLLSLKDNEIAELQAKLAAAHKSAGVPAAAAAPAASVAKAAVATALPGHLETATASTAAGASSAPVSAGSTAATTAPMVASSSTASTPAASRSAPAMAAAKPAVKPVAKPAAPVSVVEQPWYMQTWARAAGVGAIVLLILLAMLGRRKPAGAASSTSPSSLADRFSSAPSANADLVGSDDVDQEELLDQLAEHPDDIYLHLELVTLYYSRRDVEHFEAAAEAMHAHITDPQQDEWQDVVHMGEDLVPGHPLFDHHPEVPVHEDEARREFDIDDYADKSAASATVPSMPPLPPGGPKKVSEYNFNFDLTKAAAAESSADRKSAPDDATVVAPVTAGTHASSDHPAASAAEPASDWHFDDAGSAHHAGDAGHDLGEFNDDPIDTKLDLARAYLDMGDADGARAMLGEVMKEGSQMQRDVAKRLLDDLR</sequence>
<feature type="compositionally biased region" description="Low complexity" evidence="2">
    <location>
        <begin position="145"/>
        <end position="154"/>
    </location>
</feature>
<evidence type="ECO:0000256" key="2">
    <source>
        <dbReference type="SAM" id="MobiDB-lite"/>
    </source>
</evidence>
<dbReference type="Pfam" id="PF25800">
    <property type="entry name" value="FimV_N"/>
    <property type="match status" value="1"/>
</dbReference>